<dbReference type="Proteomes" id="UP001161389">
    <property type="component" value="Unassembled WGS sequence"/>
</dbReference>
<comment type="caution">
    <text evidence="1">The sequence shown here is derived from an EMBL/GenBank/DDBJ whole genome shotgun (WGS) entry which is preliminary data.</text>
</comment>
<accession>A0AA37W909</accession>
<keyword evidence="2" id="KW-1185">Reference proteome</keyword>
<evidence type="ECO:0000313" key="2">
    <source>
        <dbReference type="Proteomes" id="UP001161389"/>
    </source>
</evidence>
<dbReference type="AlphaFoldDB" id="A0AA37W909"/>
<reference evidence="1" key="1">
    <citation type="journal article" date="2014" name="Int. J. Syst. Evol. Microbiol.">
        <title>Complete genome sequence of Corynebacterium casei LMG S-19264T (=DSM 44701T), isolated from a smear-ripened cheese.</title>
        <authorList>
            <consortium name="US DOE Joint Genome Institute (JGI-PGF)"/>
            <person name="Walter F."/>
            <person name="Albersmeier A."/>
            <person name="Kalinowski J."/>
            <person name="Ruckert C."/>
        </authorList>
    </citation>
    <scope>NUCLEOTIDE SEQUENCE</scope>
    <source>
        <strain evidence="1">NBRC 110071</strain>
    </source>
</reference>
<gene>
    <name evidence="1" type="ORF">GCM10007876_26050</name>
</gene>
<proteinExistence type="predicted"/>
<protein>
    <submittedName>
        <fullName evidence="1">Uncharacterized protein</fullName>
    </submittedName>
</protein>
<sequence length="72" mass="7794">MVYVMVLTVPGATVVGENATLNVGVPAKALTLLKHIASDNSGSKKRSSTLFIQTFTLQFHLKVKFYLQSGIL</sequence>
<name>A0AA37W909_9GAMM</name>
<evidence type="ECO:0000313" key="1">
    <source>
        <dbReference type="EMBL" id="GLQ32126.1"/>
    </source>
</evidence>
<organism evidence="1 2">
    <name type="scientific">Litoribrevibacter albus</name>
    <dbReference type="NCBI Taxonomy" id="1473156"/>
    <lineage>
        <taxon>Bacteria</taxon>
        <taxon>Pseudomonadati</taxon>
        <taxon>Pseudomonadota</taxon>
        <taxon>Gammaproteobacteria</taxon>
        <taxon>Oceanospirillales</taxon>
        <taxon>Oceanospirillaceae</taxon>
        <taxon>Litoribrevibacter</taxon>
    </lineage>
</organism>
<reference evidence="1" key="2">
    <citation type="submission" date="2023-01" db="EMBL/GenBank/DDBJ databases">
        <title>Draft genome sequence of Litoribrevibacter albus strain NBRC 110071.</title>
        <authorList>
            <person name="Sun Q."/>
            <person name="Mori K."/>
        </authorList>
    </citation>
    <scope>NUCLEOTIDE SEQUENCE</scope>
    <source>
        <strain evidence="1">NBRC 110071</strain>
    </source>
</reference>
<dbReference type="EMBL" id="BSNM01000015">
    <property type="protein sequence ID" value="GLQ32126.1"/>
    <property type="molecule type" value="Genomic_DNA"/>
</dbReference>